<accession>A0A177HW97</accession>
<dbReference type="AlphaFoldDB" id="A0A177HW97"/>
<name>A0A177HW97_9ACTN</name>
<sequence length="72" mass="8053">MSKTLVDVDDQMLAFAQQQLGTATKRDTINRALSIAAAISADDRARALRWLQDNAGQFLDFEVLEERERSGL</sequence>
<reference evidence="1 2" key="1">
    <citation type="submission" date="2015-12" db="EMBL/GenBank/DDBJ databases">
        <title>Genome sequence of Streptomyces sp. G25.</title>
        <authorList>
            <person name="Poehlein A."/>
            <person name="Roettig A."/>
            <person name="Hiessl S."/>
            <person name="Hauschild P."/>
            <person name="Schauer J."/>
            <person name="Madkour M.H."/>
            <person name="Al-Ansari A.M."/>
            <person name="Almakishah N.H."/>
            <person name="Steinbuechel A."/>
            <person name="Daniel R."/>
        </authorList>
    </citation>
    <scope>NUCLEOTIDE SEQUENCE [LARGE SCALE GENOMIC DNA]</scope>
    <source>
        <strain evidence="2">G25(2015)</strain>
    </source>
</reference>
<dbReference type="EMBL" id="LOHS01000064">
    <property type="protein sequence ID" value="OAH14408.1"/>
    <property type="molecule type" value="Genomic_DNA"/>
</dbReference>
<organism evidence="1 2">
    <name type="scientific">Streptomyces jeddahensis</name>
    <dbReference type="NCBI Taxonomy" id="1716141"/>
    <lineage>
        <taxon>Bacteria</taxon>
        <taxon>Bacillati</taxon>
        <taxon>Actinomycetota</taxon>
        <taxon>Actinomycetes</taxon>
        <taxon>Kitasatosporales</taxon>
        <taxon>Streptomycetaceae</taxon>
        <taxon>Streptomyces</taxon>
    </lineage>
</organism>
<evidence type="ECO:0000313" key="1">
    <source>
        <dbReference type="EMBL" id="OAH14408.1"/>
    </source>
</evidence>
<dbReference type="OrthoDB" id="4563074at2"/>
<gene>
    <name evidence="1" type="ORF">STSP_22350</name>
</gene>
<evidence type="ECO:0000313" key="2">
    <source>
        <dbReference type="Proteomes" id="UP000077381"/>
    </source>
</evidence>
<comment type="caution">
    <text evidence="1">The sequence shown here is derived from an EMBL/GenBank/DDBJ whole genome shotgun (WGS) entry which is preliminary data.</text>
</comment>
<proteinExistence type="predicted"/>
<evidence type="ECO:0008006" key="3">
    <source>
        <dbReference type="Google" id="ProtNLM"/>
    </source>
</evidence>
<dbReference type="PATRIC" id="fig|1716141.3.peg.2348"/>
<dbReference type="STRING" id="1716141.STSP_22350"/>
<dbReference type="RefSeq" id="WP_067275366.1">
    <property type="nucleotide sequence ID" value="NZ_LOHS01000064.1"/>
</dbReference>
<dbReference type="Proteomes" id="UP000077381">
    <property type="component" value="Unassembled WGS sequence"/>
</dbReference>
<keyword evidence="2" id="KW-1185">Reference proteome</keyword>
<protein>
    <recommendedName>
        <fullName evidence="3">Antitoxin VapB11</fullName>
    </recommendedName>
</protein>